<sequence length="221" mass="24830">MRLFATLLMMTCVLPSLAAEKKERPTGRILDLKYNFKEAGVEMPYSLYLPKAYTAKKKWPLVVALHGLFSNPWQMIRYPGLTAQAEKYGFIVVAPMGYNSRGWYGSRGQKSDLSVPKNLGELSEKDVLNVVANTQKEFSVDAHNIFLMGHSMGGGGTWHLGMKYPEKWTALAPLAPAAPNNIADLKKIKDKPVIMVMGTSDFLWHSCLPWVAEMKKLKMDY</sequence>
<gene>
    <name evidence="2" type="ORF">METZ01_LOCUS306831</name>
</gene>
<feature type="non-terminal residue" evidence="2">
    <location>
        <position position="1"/>
    </location>
</feature>
<dbReference type="InterPro" id="IPR029058">
    <property type="entry name" value="AB_hydrolase_fold"/>
</dbReference>
<protein>
    <recommendedName>
        <fullName evidence="3">Poly(3-hydroxybutyrate) depolymerase</fullName>
    </recommendedName>
</protein>
<accession>A0A382N1H6</accession>
<evidence type="ECO:0000313" key="2">
    <source>
        <dbReference type="EMBL" id="SVC53977.1"/>
    </source>
</evidence>
<organism evidence="2">
    <name type="scientific">marine metagenome</name>
    <dbReference type="NCBI Taxonomy" id="408172"/>
    <lineage>
        <taxon>unclassified sequences</taxon>
        <taxon>metagenomes</taxon>
        <taxon>ecological metagenomes</taxon>
    </lineage>
</organism>
<dbReference type="InterPro" id="IPR050955">
    <property type="entry name" value="Plant_Biomass_Hydrol_Est"/>
</dbReference>
<reference evidence="2" key="1">
    <citation type="submission" date="2018-05" db="EMBL/GenBank/DDBJ databases">
        <authorList>
            <person name="Lanie J.A."/>
            <person name="Ng W.-L."/>
            <person name="Kazmierczak K.M."/>
            <person name="Andrzejewski T.M."/>
            <person name="Davidsen T.M."/>
            <person name="Wayne K.J."/>
            <person name="Tettelin H."/>
            <person name="Glass J.I."/>
            <person name="Rusch D."/>
            <person name="Podicherti R."/>
            <person name="Tsui H.-C.T."/>
            <person name="Winkler M.E."/>
        </authorList>
    </citation>
    <scope>NUCLEOTIDE SEQUENCE</scope>
</reference>
<name>A0A382N1H6_9ZZZZ</name>
<evidence type="ECO:0008006" key="3">
    <source>
        <dbReference type="Google" id="ProtNLM"/>
    </source>
</evidence>
<dbReference type="PANTHER" id="PTHR43037:SF1">
    <property type="entry name" value="BLL1128 PROTEIN"/>
    <property type="match status" value="1"/>
</dbReference>
<dbReference type="EMBL" id="UINC01096795">
    <property type="protein sequence ID" value="SVC53977.1"/>
    <property type="molecule type" value="Genomic_DNA"/>
</dbReference>
<proteinExistence type="predicted"/>
<dbReference type="Gene3D" id="3.40.50.1820">
    <property type="entry name" value="alpha/beta hydrolase"/>
    <property type="match status" value="1"/>
</dbReference>
<feature type="non-terminal residue" evidence="2">
    <location>
        <position position="221"/>
    </location>
</feature>
<dbReference type="PANTHER" id="PTHR43037">
    <property type="entry name" value="UNNAMED PRODUCT-RELATED"/>
    <property type="match status" value="1"/>
</dbReference>
<dbReference type="Pfam" id="PF00756">
    <property type="entry name" value="Esterase"/>
    <property type="match status" value="1"/>
</dbReference>
<keyword evidence="1" id="KW-0732">Signal</keyword>
<evidence type="ECO:0000256" key="1">
    <source>
        <dbReference type="ARBA" id="ARBA00022729"/>
    </source>
</evidence>
<dbReference type="SUPFAM" id="SSF53474">
    <property type="entry name" value="alpha/beta-Hydrolases"/>
    <property type="match status" value="1"/>
</dbReference>
<dbReference type="AlphaFoldDB" id="A0A382N1H6"/>
<dbReference type="InterPro" id="IPR000801">
    <property type="entry name" value="Esterase-like"/>
</dbReference>